<keyword evidence="1" id="KW-0175">Coiled coil</keyword>
<reference evidence="3 4" key="1">
    <citation type="submission" date="2018-02" db="EMBL/GenBank/DDBJ databases">
        <title>Subsurface microbial communities from deep shales in Ohio and West Virginia, USA.</title>
        <authorList>
            <person name="Wrighton K."/>
        </authorList>
    </citation>
    <scope>NUCLEOTIDE SEQUENCE [LARGE SCALE GENOMIC DNA]</scope>
    <source>
        <strain evidence="3 4">OWC-G53F</strain>
    </source>
</reference>
<dbReference type="InterPro" id="IPR050570">
    <property type="entry name" value="Cell_wall_metabolism_enzyme"/>
</dbReference>
<feature type="coiled-coil region" evidence="1">
    <location>
        <begin position="45"/>
        <end position="128"/>
    </location>
</feature>
<sequence>MPLQWLMHLSSLFNLWMIKKLVFCLLLSAFVHESNAEISEKSEELNEVQSGIAEAGQNRERIQQQRNTLNTQLGEVEKLYGKTAALLRTLQTQVEQKRQNLTRIRQEKQRLQNEVAKENKELAGQIKAAYAMGQKEQLKLLLNQQDPTLSSRMLVYYDYLNKARLTKLASISESVRHLDQLDEQQQQETELLEKSLEQKKSEQIVADGVRKRRSELLTQLKSDFSSNEQQIIHLKESENKLKNLVSSLQRSTNDLSFEVEQSKKLHEAVEAPAEPAKDLPDSKDDFPKLKGDFSSLKGQLPWPVKGRLTNKFGSVRAESTESIWDGVLIDASEGTEIRAITSGKVVFSDWLRGFGLLIIIDHGKGYMTLYAFNQSLYRQVGEWVDVGEVIASVGQSGGRSHSGLYFGIRNKGKPVDPLEWCRK</sequence>
<feature type="domain" description="M23ase beta-sheet core" evidence="2">
    <location>
        <begin position="323"/>
        <end position="417"/>
    </location>
</feature>
<dbReference type="EMBL" id="PTIY01000028">
    <property type="protein sequence ID" value="PPK64120.1"/>
    <property type="molecule type" value="Genomic_DNA"/>
</dbReference>
<dbReference type="Proteomes" id="UP000238071">
    <property type="component" value="Unassembled WGS sequence"/>
</dbReference>
<dbReference type="GO" id="GO:0004222">
    <property type="term" value="F:metalloendopeptidase activity"/>
    <property type="evidence" value="ECO:0007669"/>
    <property type="project" value="TreeGrafter"/>
</dbReference>
<dbReference type="InterPro" id="IPR011055">
    <property type="entry name" value="Dup_hybrid_motif"/>
</dbReference>
<keyword evidence="4" id="KW-1185">Reference proteome</keyword>
<gene>
    <name evidence="3" type="ORF">B0F88_12811</name>
</gene>
<dbReference type="SUPFAM" id="SSF51261">
    <property type="entry name" value="Duplicated hybrid motif"/>
    <property type="match status" value="1"/>
</dbReference>
<protein>
    <submittedName>
        <fullName evidence="3">Septal ring factor EnvC (AmiA/AmiB activator)</fullName>
    </submittedName>
</protein>
<dbReference type="AlphaFoldDB" id="A0A2S6GFY5"/>
<proteinExistence type="predicted"/>
<evidence type="ECO:0000259" key="2">
    <source>
        <dbReference type="Pfam" id="PF01551"/>
    </source>
</evidence>
<name>A0A2S6GFY5_9GAMM</name>
<organism evidence="3 4">
    <name type="scientific">Methylobacter tundripaludum</name>
    <dbReference type="NCBI Taxonomy" id="173365"/>
    <lineage>
        <taxon>Bacteria</taxon>
        <taxon>Pseudomonadati</taxon>
        <taxon>Pseudomonadota</taxon>
        <taxon>Gammaproteobacteria</taxon>
        <taxon>Methylococcales</taxon>
        <taxon>Methylococcaceae</taxon>
        <taxon>Methylobacter</taxon>
    </lineage>
</organism>
<dbReference type="PANTHER" id="PTHR21666">
    <property type="entry name" value="PEPTIDASE-RELATED"/>
    <property type="match status" value="1"/>
</dbReference>
<dbReference type="Gene3D" id="2.70.70.10">
    <property type="entry name" value="Glucose Permease (Domain IIA)"/>
    <property type="match status" value="1"/>
</dbReference>
<dbReference type="Pfam" id="PF01551">
    <property type="entry name" value="Peptidase_M23"/>
    <property type="match status" value="1"/>
</dbReference>
<evidence type="ECO:0000256" key="1">
    <source>
        <dbReference type="SAM" id="Coils"/>
    </source>
</evidence>
<accession>A0A2S6GFY5</accession>
<evidence type="ECO:0000313" key="4">
    <source>
        <dbReference type="Proteomes" id="UP000238071"/>
    </source>
</evidence>
<comment type="caution">
    <text evidence="3">The sequence shown here is derived from an EMBL/GenBank/DDBJ whole genome shotgun (WGS) entry which is preliminary data.</text>
</comment>
<dbReference type="CDD" id="cd12797">
    <property type="entry name" value="M23_peptidase"/>
    <property type="match status" value="1"/>
</dbReference>
<dbReference type="PANTHER" id="PTHR21666:SF270">
    <property type="entry name" value="MUREIN HYDROLASE ACTIVATOR ENVC"/>
    <property type="match status" value="1"/>
</dbReference>
<evidence type="ECO:0000313" key="3">
    <source>
        <dbReference type="EMBL" id="PPK64120.1"/>
    </source>
</evidence>
<dbReference type="InterPro" id="IPR016047">
    <property type="entry name" value="M23ase_b-sheet_dom"/>
</dbReference>
<dbReference type="FunFam" id="2.70.70.10:FF:000003">
    <property type="entry name" value="Murein hydrolase activator EnvC"/>
    <property type="match status" value="1"/>
</dbReference>